<name>A0ABD3W767_SINWO</name>
<dbReference type="Proteomes" id="UP001634394">
    <property type="component" value="Unassembled WGS sequence"/>
</dbReference>
<keyword evidence="3" id="KW-0804">Transcription</keyword>
<feature type="region of interest" description="Disordered" evidence="5">
    <location>
        <begin position="40"/>
        <end position="101"/>
    </location>
</feature>
<evidence type="ECO:0000313" key="8">
    <source>
        <dbReference type="Proteomes" id="UP001634394"/>
    </source>
</evidence>
<comment type="subcellular location">
    <subcellularLocation>
        <location evidence="1">Nucleus</location>
    </subcellularLocation>
</comment>
<dbReference type="PANTHER" id="PTHR19290:SF104">
    <property type="entry name" value="GH17679P"/>
    <property type="match status" value="1"/>
</dbReference>
<feature type="region of interest" description="Disordered" evidence="5">
    <location>
        <begin position="242"/>
        <end position="267"/>
    </location>
</feature>
<feature type="compositionally biased region" description="Low complexity" evidence="5">
    <location>
        <begin position="88"/>
        <end position="101"/>
    </location>
</feature>
<sequence>MNMNSDIRGDSFPLFECMSRSTLSQCQNLPSANFTMAMNTTEDDKNDYESGEEDLVDRTRFNADTGDNTDSSDDRYHGNAREDEDQSSNDSSSSKEASDVMSKLGSCYDEQMVNSKMKHRKKGKEQKVVRLNINARERRRMHDLNDALDELRSVIPYAHSPSVRKLSKIATLLLAKNYILMQANALEEMRRLITYMNATSNPHATCFDPGYTSLGPVSGMTTLTPQRREKFGPLLSESKDKTNLPYLPVSPEENTGTMYHLTSNEVS</sequence>
<protein>
    <recommendedName>
        <fullName evidence="6">BHLH domain-containing protein</fullName>
    </recommendedName>
</protein>
<dbReference type="Gene3D" id="4.10.280.10">
    <property type="entry name" value="Helix-loop-helix DNA-binding domain"/>
    <property type="match status" value="1"/>
</dbReference>
<evidence type="ECO:0000259" key="6">
    <source>
        <dbReference type="PROSITE" id="PS50888"/>
    </source>
</evidence>
<accession>A0ABD3W767</accession>
<evidence type="ECO:0000313" key="7">
    <source>
        <dbReference type="EMBL" id="KAL3869750.1"/>
    </source>
</evidence>
<dbReference type="InterPro" id="IPR036638">
    <property type="entry name" value="HLH_DNA-bd_sf"/>
</dbReference>
<keyword evidence="4" id="KW-0539">Nucleus</keyword>
<dbReference type="InterPro" id="IPR011598">
    <property type="entry name" value="bHLH_dom"/>
</dbReference>
<feature type="compositionally biased region" description="Acidic residues" evidence="5">
    <location>
        <begin position="44"/>
        <end position="55"/>
    </location>
</feature>
<organism evidence="7 8">
    <name type="scientific">Sinanodonta woodiana</name>
    <name type="common">Chinese pond mussel</name>
    <name type="synonym">Anodonta woodiana</name>
    <dbReference type="NCBI Taxonomy" id="1069815"/>
    <lineage>
        <taxon>Eukaryota</taxon>
        <taxon>Metazoa</taxon>
        <taxon>Spiralia</taxon>
        <taxon>Lophotrochozoa</taxon>
        <taxon>Mollusca</taxon>
        <taxon>Bivalvia</taxon>
        <taxon>Autobranchia</taxon>
        <taxon>Heteroconchia</taxon>
        <taxon>Palaeoheterodonta</taxon>
        <taxon>Unionida</taxon>
        <taxon>Unionoidea</taxon>
        <taxon>Unionidae</taxon>
        <taxon>Unioninae</taxon>
        <taxon>Sinanodonta</taxon>
    </lineage>
</organism>
<dbReference type="Pfam" id="PF00010">
    <property type="entry name" value="HLH"/>
    <property type="match status" value="1"/>
</dbReference>
<proteinExistence type="predicted"/>
<evidence type="ECO:0000256" key="5">
    <source>
        <dbReference type="SAM" id="MobiDB-lite"/>
    </source>
</evidence>
<feature type="compositionally biased region" description="Polar residues" evidence="5">
    <location>
        <begin position="252"/>
        <end position="267"/>
    </location>
</feature>
<evidence type="ECO:0000256" key="1">
    <source>
        <dbReference type="ARBA" id="ARBA00004123"/>
    </source>
</evidence>
<keyword evidence="8" id="KW-1185">Reference proteome</keyword>
<feature type="domain" description="BHLH" evidence="6">
    <location>
        <begin position="128"/>
        <end position="182"/>
    </location>
</feature>
<evidence type="ECO:0000256" key="2">
    <source>
        <dbReference type="ARBA" id="ARBA00023015"/>
    </source>
</evidence>
<dbReference type="AlphaFoldDB" id="A0ABD3W767"/>
<feature type="compositionally biased region" description="Basic and acidic residues" evidence="5">
    <location>
        <begin position="72"/>
        <end position="81"/>
    </location>
</feature>
<dbReference type="SMART" id="SM00353">
    <property type="entry name" value="HLH"/>
    <property type="match status" value="1"/>
</dbReference>
<evidence type="ECO:0000256" key="4">
    <source>
        <dbReference type="ARBA" id="ARBA00023242"/>
    </source>
</evidence>
<dbReference type="SUPFAM" id="SSF47459">
    <property type="entry name" value="HLH, helix-loop-helix DNA-binding domain"/>
    <property type="match status" value="1"/>
</dbReference>
<dbReference type="PANTHER" id="PTHR19290">
    <property type="entry name" value="BASIC HELIX-LOOP-HELIX PROTEIN NEUROGENIN-RELATED"/>
    <property type="match status" value="1"/>
</dbReference>
<comment type="caution">
    <text evidence="7">The sequence shown here is derived from an EMBL/GenBank/DDBJ whole genome shotgun (WGS) entry which is preliminary data.</text>
</comment>
<dbReference type="PROSITE" id="PS50888">
    <property type="entry name" value="BHLH"/>
    <property type="match status" value="1"/>
</dbReference>
<reference evidence="7 8" key="1">
    <citation type="submission" date="2024-11" db="EMBL/GenBank/DDBJ databases">
        <title>Chromosome-level genome assembly of the freshwater bivalve Anodonta woodiana.</title>
        <authorList>
            <person name="Chen X."/>
        </authorList>
    </citation>
    <scope>NUCLEOTIDE SEQUENCE [LARGE SCALE GENOMIC DNA]</scope>
    <source>
        <strain evidence="7">MN2024</strain>
        <tissue evidence="7">Gills</tissue>
    </source>
</reference>
<evidence type="ECO:0000256" key="3">
    <source>
        <dbReference type="ARBA" id="ARBA00023163"/>
    </source>
</evidence>
<dbReference type="CDD" id="cd18954">
    <property type="entry name" value="bHLH_TS_bHLHe22_bHLHb5"/>
    <property type="match status" value="1"/>
</dbReference>
<dbReference type="FunFam" id="4.10.280.10:FF:000026">
    <property type="entry name" value="Basic helix-loop-helix family, member e23"/>
    <property type="match status" value="1"/>
</dbReference>
<gene>
    <name evidence="7" type="ORF">ACJMK2_042391</name>
</gene>
<dbReference type="EMBL" id="JBJQND010000008">
    <property type="protein sequence ID" value="KAL3869750.1"/>
    <property type="molecule type" value="Genomic_DNA"/>
</dbReference>
<keyword evidence="2" id="KW-0805">Transcription regulation</keyword>
<dbReference type="InterPro" id="IPR050359">
    <property type="entry name" value="bHLH_transcription_factors"/>
</dbReference>
<dbReference type="GO" id="GO:0005634">
    <property type="term" value="C:nucleus"/>
    <property type="evidence" value="ECO:0007669"/>
    <property type="project" value="UniProtKB-SubCell"/>
</dbReference>